<evidence type="ECO:0000313" key="3">
    <source>
        <dbReference type="Proteomes" id="UP000176303"/>
    </source>
</evidence>
<dbReference type="NCBIfam" id="TIGR00738">
    <property type="entry name" value="rrf2_super"/>
    <property type="match status" value="1"/>
</dbReference>
<dbReference type="GO" id="GO:0003700">
    <property type="term" value="F:DNA-binding transcription factor activity"/>
    <property type="evidence" value="ECO:0007669"/>
    <property type="project" value="TreeGrafter"/>
</dbReference>
<gene>
    <name evidence="2" type="ORF">A3D72_00535</name>
</gene>
<evidence type="ECO:0008006" key="4">
    <source>
        <dbReference type="Google" id="ProtNLM"/>
    </source>
</evidence>
<dbReference type="GO" id="GO:0005829">
    <property type="term" value="C:cytosol"/>
    <property type="evidence" value="ECO:0007669"/>
    <property type="project" value="TreeGrafter"/>
</dbReference>
<dbReference type="PANTHER" id="PTHR33221:SF5">
    <property type="entry name" value="HTH-TYPE TRANSCRIPTIONAL REGULATOR ISCR"/>
    <property type="match status" value="1"/>
</dbReference>
<accession>A0A1F7U366</accession>
<name>A0A1F7U366_9BACT</name>
<sequence>MSSLFRVSRRCHDGLVFLGLLAERYGSGAFLTVPQAASSSLSGAGYLEQIVGPLREAGMVEARRGPGGGYRLTRDPRTITIGEIVRLLEGPTALVECQAREGCPQKRGCGSRKMWNTLQGRINETLGTMTLAEIA</sequence>
<dbReference type="Pfam" id="PF02082">
    <property type="entry name" value="Rrf2"/>
    <property type="match status" value="1"/>
</dbReference>
<organism evidence="2 3">
    <name type="scientific">Candidatus Uhrbacteria bacterium RIFCSPHIGHO2_02_FULL_57_19</name>
    <dbReference type="NCBI Taxonomy" id="1802391"/>
    <lineage>
        <taxon>Bacteria</taxon>
        <taxon>Candidatus Uhriibacteriota</taxon>
    </lineage>
</organism>
<dbReference type="InterPro" id="IPR036390">
    <property type="entry name" value="WH_DNA-bd_sf"/>
</dbReference>
<protein>
    <recommendedName>
        <fullName evidence="4">Rrf2 family transcriptional regulator</fullName>
    </recommendedName>
</protein>
<dbReference type="PROSITE" id="PS51197">
    <property type="entry name" value="HTH_RRF2_2"/>
    <property type="match status" value="1"/>
</dbReference>
<reference evidence="2 3" key="1">
    <citation type="journal article" date="2016" name="Nat. Commun.">
        <title>Thousands of microbial genomes shed light on interconnected biogeochemical processes in an aquifer system.</title>
        <authorList>
            <person name="Anantharaman K."/>
            <person name="Brown C.T."/>
            <person name="Hug L.A."/>
            <person name="Sharon I."/>
            <person name="Castelle C.J."/>
            <person name="Probst A.J."/>
            <person name="Thomas B.C."/>
            <person name="Singh A."/>
            <person name="Wilkins M.J."/>
            <person name="Karaoz U."/>
            <person name="Brodie E.L."/>
            <person name="Williams K.H."/>
            <person name="Hubbard S.S."/>
            <person name="Banfield J.F."/>
        </authorList>
    </citation>
    <scope>NUCLEOTIDE SEQUENCE [LARGE SCALE GENOMIC DNA]</scope>
</reference>
<dbReference type="GO" id="GO:0003677">
    <property type="term" value="F:DNA binding"/>
    <property type="evidence" value="ECO:0007669"/>
    <property type="project" value="UniProtKB-KW"/>
</dbReference>
<dbReference type="Gene3D" id="1.10.10.10">
    <property type="entry name" value="Winged helix-like DNA-binding domain superfamily/Winged helix DNA-binding domain"/>
    <property type="match status" value="1"/>
</dbReference>
<evidence type="ECO:0000256" key="1">
    <source>
        <dbReference type="ARBA" id="ARBA00023125"/>
    </source>
</evidence>
<dbReference type="InterPro" id="IPR036388">
    <property type="entry name" value="WH-like_DNA-bd_sf"/>
</dbReference>
<dbReference type="STRING" id="1802391.A3D72_00535"/>
<keyword evidence="1" id="KW-0238">DNA-binding</keyword>
<evidence type="ECO:0000313" key="2">
    <source>
        <dbReference type="EMBL" id="OGL72710.1"/>
    </source>
</evidence>
<dbReference type="Proteomes" id="UP000176303">
    <property type="component" value="Unassembled WGS sequence"/>
</dbReference>
<dbReference type="SUPFAM" id="SSF46785">
    <property type="entry name" value="Winged helix' DNA-binding domain"/>
    <property type="match status" value="1"/>
</dbReference>
<dbReference type="PANTHER" id="PTHR33221">
    <property type="entry name" value="WINGED HELIX-TURN-HELIX TRANSCRIPTIONAL REGULATOR, RRF2 FAMILY"/>
    <property type="match status" value="1"/>
</dbReference>
<dbReference type="EMBL" id="MGDZ01000053">
    <property type="protein sequence ID" value="OGL72710.1"/>
    <property type="molecule type" value="Genomic_DNA"/>
</dbReference>
<dbReference type="InterPro" id="IPR000944">
    <property type="entry name" value="Tscrpt_reg_Rrf2"/>
</dbReference>
<proteinExistence type="predicted"/>
<dbReference type="AlphaFoldDB" id="A0A1F7U366"/>
<comment type="caution">
    <text evidence="2">The sequence shown here is derived from an EMBL/GenBank/DDBJ whole genome shotgun (WGS) entry which is preliminary data.</text>
</comment>